<dbReference type="EMBL" id="LAZR01014557">
    <property type="protein sequence ID" value="KKM16964.1"/>
    <property type="molecule type" value="Genomic_DNA"/>
</dbReference>
<dbReference type="AlphaFoldDB" id="A0A0F9IB53"/>
<protein>
    <recommendedName>
        <fullName evidence="1">AbiTii domain-containing protein</fullName>
    </recommendedName>
</protein>
<sequence length="354" mass="41270">MIEHLPLNKEILEEALFLSDEIIKNIELSELNLSVIILKVLRLSRLLNDFLMVKIFGYESSGYPTNPEGLPSDIWELRLISNRRYKKKDKKTRKTKEFMYCESIENLEFKVNSFQIAIESARDPDISVTSANPHQMVWNPRGNVSERMSIRNSTLKANQRLAERRAFIYNYTLDKYTELKYSKISEDIFSRVRIKVDERIGAILPDSVKRFLAIYDNLRSENPEDWSNAVHSCRKILEDLADAIFPPAEDRIIEINGKEKKIELGKPQYINRIITFITNHSNSKSFQKLVGSNIKFIEDRIKSVLNAAHKGTHKTIFSKEEADRYVIYTYLIVGDILSLTEEELDEQVFNNKLR</sequence>
<dbReference type="InterPro" id="IPR041304">
    <property type="entry name" value="AbiTii"/>
</dbReference>
<dbReference type="Pfam" id="PF18864">
    <property type="entry name" value="AbiTii"/>
    <property type="match status" value="1"/>
</dbReference>
<feature type="domain" description="AbiTii" evidence="1">
    <location>
        <begin position="18"/>
        <end position="193"/>
    </location>
</feature>
<evidence type="ECO:0000259" key="1">
    <source>
        <dbReference type="Pfam" id="PF18864"/>
    </source>
</evidence>
<name>A0A0F9IB53_9ZZZZ</name>
<gene>
    <name evidence="2" type="ORF">LCGC14_1680530</name>
</gene>
<comment type="caution">
    <text evidence="2">The sequence shown here is derived from an EMBL/GenBank/DDBJ whole genome shotgun (WGS) entry which is preliminary data.</text>
</comment>
<organism evidence="2">
    <name type="scientific">marine sediment metagenome</name>
    <dbReference type="NCBI Taxonomy" id="412755"/>
    <lineage>
        <taxon>unclassified sequences</taxon>
        <taxon>metagenomes</taxon>
        <taxon>ecological metagenomes</taxon>
    </lineage>
</organism>
<evidence type="ECO:0000313" key="2">
    <source>
        <dbReference type="EMBL" id="KKM16964.1"/>
    </source>
</evidence>
<reference evidence="2" key="1">
    <citation type="journal article" date="2015" name="Nature">
        <title>Complex archaea that bridge the gap between prokaryotes and eukaryotes.</title>
        <authorList>
            <person name="Spang A."/>
            <person name="Saw J.H."/>
            <person name="Jorgensen S.L."/>
            <person name="Zaremba-Niedzwiedzka K."/>
            <person name="Martijn J."/>
            <person name="Lind A.E."/>
            <person name="van Eijk R."/>
            <person name="Schleper C."/>
            <person name="Guy L."/>
            <person name="Ettema T.J."/>
        </authorList>
    </citation>
    <scope>NUCLEOTIDE SEQUENCE</scope>
</reference>
<accession>A0A0F9IB53</accession>
<proteinExistence type="predicted"/>